<organism evidence="2 3">
    <name type="scientific">Toxocara canis</name>
    <name type="common">Canine roundworm</name>
    <dbReference type="NCBI Taxonomy" id="6265"/>
    <lineage>
        <taxon>Eukaryota</taxon>
        <taxon>Metazoa</taxon>
        <taxon>Ecdysozoa</taxon>
        <taxon>Nematoda</taxon>
        <taxon>Chromadorea</taxon>
        <taxon>Rhabditida</taxon>
        <taxon>Spirurina</taxon>
        <taxon>Ascaridomorpha</taxon>
        <taxon>Ascaridoidea</taxon>
        <taxon>Toxocaridae</taxon>
        <taxon>Toxocara</taxon>
    </lineage>
</organism>
<sequence length="107" mass="10552">MITCIMLESRARREKRAVRHKARRVAAARGASLYNSGGGYGGGGVGPSAPSAGVGGGVETGGGCCACATGPAGPPGAPGMDGAPVNVLSWYVHESTTAEVTPRNAIL</sequence>
<dbReference type="AlphaFoldDB" id="A0A183UVJ4"/>
<evidence type="ECO:0000313" key="3">
    <source>
        <dbReference type="WBParaSite" id="TCNE_0001251401-mRNA-1"/>
    </source>
</evidence>
<accession>A0A183UVJ4</accession>
<reference evidence="3" key="1">
    <citation type="submission" date="2016-06" db="UniProtKB">
        <authorList>
            <consortium name="WormBaseParasite"/>
        </authorList>
    </citation>
    <scope>IDENTIFICATION</scope>
</reference>
<name>A0A183UVJ4_TOXCA</name>
<keyword evidence="2" id="KW-1185">Reference proteome</keyword>
<reference evidence="1 2" key="2">
    <citation type="submission" date="2018-11" db="EMBL/GenBank/DDBJ databases">
        <authorList>
            <consortium name="Pathogen Informatics"/>
        </authorList>
    </citation>
    <scope>NUCLEOTIDE SEQUENCE [LARGE SCALE GENOMIC DNA]</scope>
</reference>
<protein>
    <submittedName>
        <fullName evidence="1 3">Uncharacterized protein</fullName>
    </submittedName>
</protein>
<dbReference type="EMBL" id="UYWY01021301">
    <property type="protein sequence ID" value="VDM43835.1"/>
    <property type="molecule type" value="Genomic_DNA"/>
</dbReference>
<proteinExistence type="predicted"/>
<evidence type="ECO:0000313" key="2">
    <source>
        <dbReference type="Proteomes" id="UP000050794"/>
    </source>
</evidence>
<gene>
    <name evidence="1" type="ORF">TCNE_LOCUS12514</name>
</gene>
<dbReference type="Proteomes" id="UP000050794">
    <property type="component" value="Unassembled WGS sequence"/>
</dbReference>
<evidence type="ECO:0000313" key="1">
    <source>
        <dbReference type="EMBL" id="VDM43835.1"/>
    </source>
</evidence>
<dbReference type="WBParaSite" id="TCNE_0001251401-mRNA-1">
    <property type="protein sequence ID" value="TCNE_0001251401-mRNA-1"/>
    <property type="gene ID" value="TCNE_0001251401"/>
</dbReference>